<protein>
    <submittedName>
        <fullName evidence="2">Uncharacterized protein</fullName>
    </submittedName>
</protein>
<keyword evidence="1" id="KW-1133">Transmembrane helix</keyword>
<sequence>MIRVKGCSDGKHGCLKRYFFYPRGPSDYDASNVLWTWSPFGGFIVCAIIHRFLFLVKRHNGDKVRIKYEFESNKKPAC</sequence>
<evidence type="ECO:0000313" key="2">
    <source>
        <dbReference type="EMBL" id="OGH68784.1"/>
    </source>
</evidence>
<name>A0A1F6MAZ5_9BACT</name>
<evidence type="ECO:0000256" key="1">
    <source>
        <dbReference type="SAM" id="Phobius"/>
    </source>
</evidence>
<dbReference type="AlphaFoldDB" id="A0A1F6MAZ5"/>
<dbReference type="EMBL" id="MFQA01000030">
    <property type="protein sequence ID" value="OGH68784.1"/>
    <property type="molecule type" value="Genomic_DNA"/>
</dbReference>
<feature type="transmembrane region" description="Helical" evidence="1">
    <location>
        <begin position="34"/>
        <end position="56"/>
    </location>
</feature>
<keyword evidence="1" id="KW-0812">Transmembrane</keyword>
<evidence type="ECO:0000313" key="3">
    <source>
        <dbReference type="Proteomes" id="UP000176413"/>
    </source>
</evidence>
<gene>
    <name evidence="2" type="ORF">A3D53_03260</name>
</gene>
<reference evidence="2 3" key="1">
    <citation type="journal article" date="2016" name="Nat. Commun.">
        <title>Thousands of microbial genomes shed light on interconnected biogeochemical processes in an aquifer system.</title>
        <authorList>
            <person name="Anantharaman K."/>
            <person name="Brown C.T."/>
            <person name="Hug L.A."/>
            <person name="Sharon I."/>
            <person name="Castelle C.J."/>
            <person name="Probst A.J."/>
            <person name="Thomas B.C."/>
            <person name="Singh A."/>
            <person name="Wilkins M.J."/>
            <person name="Karaoz U."/>
            <person name="Brodie E.L."/>
            <person name="Williams K.H."/>
            <person name="Hubbard S.S."/>
            <person name="Banfield J.F."/>
        </authorList>
    </citation>
    <scope>NUCLEOTIDE SEQUENCE [LARGE SCALE GENOMIC DNA]</scope>
</reference>
<accession>A0A1F6MAZ5</accession>
<proteinExistence type="predicted"/>
<organism evidence="2 3">
    <name type="scientific">Candidatus Magasanikbacteria bacterium RIFCSPHIGHO2_02_FULL_45_10</name>
    <dbReference type="NCBI Taxonomy" id="1798679"/>
    <lineage>
        <taxon>Bacteria</taxon>
        <taxon>Candidatus Magasanikiibacteriota</taxon>
    </lineage>
</organism>
<comment type="caution">
    <text evidence="2">The sequence shown here is derived from an EMBL/GenBank/DDBJ whole genome shotgun (WGS) entry which is preliminary data.</text>
</comment>
<dbReference type="Proteomes" id="UP000176413">
    <property type="component" value="Unassembled WGS sequence"/>
</dbReference>
<keyword evidence="1" id="KW-0472">Membrane</keyword>